<organism evidence="2 3">
    <name type="scientific">Eggerthella sinensis</name>
    <dbReference type="NCBI Taxonomy" id="242230"/>
    <lineage>
        <taxon>Bacteria</taxon>
        <taxon>Bacillati</taxon>
        <taxon>Actinomycetota</taxon>
        <taxon>Coriobacteriia</taxon>
        <taxon>Eggerthellales</taxon>
        <taxon>Eggerthellaceae</taxon>
        <taxon>Eggerthella</taxon>
    </lineage>
</organism>
<evidence type="ECO:0000313" key="3">
    <source>
        <dbReference type="Proteomes" id="UP000270112"/>
    </source>
</evidence>
<name>A0A3N0IX52_9ACTN</name>
<reference evidence="3" key="1">
    <citation type="submission" date="2018-05" db="EMBL/GenBank/DDBJ databases">
        <title>Genome Sequencing of selected type strains of the family Eggerthellaceae.</title>
        <authorList>
            <person name="Danylec N."/>
            <person name="Stoll D.A."/>
            <person name="Doetsch A."/>
            <person name="Huch M."/>
        </authorList>
    </citation>
    <scope>NUCLEOTIDE SEQUENCE [LARGE SCALE GENOMIC DNA]</scope>
    <source>
        <strain evidence="3">DSM 16107</strain>
    </source>
</reference>
<proteinExistence type="predicted"/>
<evidence type="ECO:0000256" key="1">
    <source>
        <dbReference type="SAM" id="Phobius"/>
    </source>
</evidence>
<feature type="non-terminal residue" evidence="2">
    <location>
        <position position="38"/>
    </location>
</feature>
<keyword evidence="1" id="KW-0812">Transmembrane</keyword>
<feature type="transmembrane region" description="Helical" evidence="1">
    <location>
        <begin position="20"/>
        <end position="37"/>
    </location>
</feature>
<dbReference type="InterPro" id="IPR006311">
    <property type="entry name" value="TAT_signal"/>
</dbReference>
<comment type="caution">
    <text evidence="2">The sequence shown here is derived from an EMBL/GenBank/DDBJ whole genome shotgun (WGS) entry which is preliminary data.</text>
</comment>
<dbReference type="AlphaFoldDB" id="A0A3N0IX52"/>
<dbReference type="NCBIfam" id="TIGR01409">
    <property type="entry name" value="TAT_signal_seq"/>
    <property type="match status" value="1"/>
</dbReference>
<protein>
    <recommendedName>
        <fullName evidence="4">Twin-arginine translocation signal domain-containing protein</fullName>
    </recommendedName>
</protein>
<keyword evidence="1" id="KW-0472">Membrane</keyword>
<dbReference type="PROSITE" id="PS51318">
    <property type="entry name" value="TAT"/>
    <property type="match status" value="1"/>
</dbReference>
<sequence>MNMNTSTKTNLDGRGLSRRGFLGLAGVAGVGAMAGLAG</sequence>
<dbReference type="EMBL" id="QICC01000033">
    <property type="protein sequence ID" value="RNM41574.1"/>
    <property type="molecule type" value="Genomic_DNA"/>
</dbReference>
<evidence type="ECO:0000313" key="2">
    <source>
        <dbReference type="EMBL" id="RNM41574.1"/>
    </source>
</evidence>
<evidence type="ECO:0008006" key="4">
    <source>
        <dbReference type="Google" id="ProtNLM"/>
    </source>
</evidence>
<gene>
    <name evidence="2" type="ORF">DMP09_09190</name>
</gene>
<dbReference type="InterPro" id="IPR019546">
    <property type="entry name" value="TAT_signal_bac_arc"/>
</dbReference>
<keyword evidence="1" id="KW-1133">Transmembrane helix</keyword>
<dbReference type="Proteomes" id="UP000270112">
    <property type="component" value="Unassembled WGS sequence"/>
</dbReference>
<accession>A0A3N0IX52</accession>